<name>A0ACC6P109_9BURK</name>
<protein>
    <submittedName>
        <fullName evidence="1">16S rRNA pseudouridine(516) synthase</fullName>
        <ecNumber evidence="1">5.4.99.19</ecNumber>
    </submittedName>
</protein>
<keyword evidence="1" id="KW-0413">Isomerase</keyword>
<evidence type="ECO:0000313" key="2">
    <source>
        <dbReference type="Proteomes" id="UP001364695"/>
    </source>
</evidence>
<dbReference type="EMBL" id="JAWDIE010000004">
    <property type="protein sequence ID" value="MEJ7137494.1"/>
    <property type="molecule type" value="Genomic_DNA"/>
</dbReference>
<evidence type="ECO:0000313" key="1">
    <source>
        <dbReference type="EMBL" id="MEJ7137494.1"/>
    </source>
</evidence>
<gene>
    <name evidence="1" type="ORF">RV045_03490</name>
</gene>
<accession>A0ACC6P109</accession>
<comment type="caution">
    <text evidence="1">The sequence shown here is derived from an EMBL/GenBank/DDBJ whole genome shotgun (WGS) entry which is preliminary data.</text>
</comment>
<sequence length="256" mass="27918">MTPADAPTPTPHPAPSKPAAAPETQRAGDLLFAHGFGTRRLCAGLLRRGEVVWQGQTVTDADQPLPVSGTWTVQGHEWPLALHPLVMLHKPAGFECSLKPRHWPSVLSLLPPALRQRGMQCVGRLDQDTTGLLLLTDDGQMLHRLTSPRWHVPKIYRVDTARDITPDQLARLQEGVVLADDPGPVAAQSALQTAPRQLCLTLTQGKYHQVKRMIAAVGNHVLGLHRERIGALDLPADLPPGQWRWLESAAPLLPAA</sequence>
<reference evidence="1" key="1">
    <citation type="submission" date="2023-10" db="EMBL/GenBank/DDBJ databases">
        <title>Amphibacter perezi, gen. nov., sp. nov. a novel taxa of the family Comamonadaceae, class Betaproteobacteria isolated from the skin microbiota of Pelophylax perezi from different populations.</title>
        <authorList>
            <person name="Costa S."/>
            <person name="Proenca D.N."/>
            <person name="Lopes I."/>
            <person name="Morais P.V."/>
        </authorList>
    </citation>
    <scope>NUCLEOTIDE SEQUENCE</scope>
    <source>
        <strain evidence="1">SL12-8</strain>
    </source>
</reference>
<dbReference type="EC" id="5.4.99.19" evidence="1"/>
<keyword evidence="2" id="KW-1185">Reference proteome</keyword>
<dbReference type="Proteomes" id="UP001364695">
    <property type="component" value="Unassembled WGS sequence"/>
</dbReference>
<proteinExistence type="predicted"/>
<organism evidence="1 2">
    <name type="scientific">Amphibiibacter pelophylacis</name>
    <dbReference type="NCBI Taxonomy" id="1799477"/>
    <lineage>
        <taxon>Bacteria</taxon>
        <taxon>Pseudomonadati</taxon>
        <taxon>Pseudomonadota</taxon>
        <taxon>Betaproteobacteria</taxon>
        <taxon>Burkholderiales</taxon>
        <taxon>Sphaerotilaceae</taxon>
        <taxon>Amphibiibacter</taxon>
    </lineage>
</organism>